<name>A0A9P5P7H3_9AGAR</name>
<protein>
    <recommendedName>
        <fullName evidence="3">F-box domain-containing protein</fullName>
    </recommendedName>
</protein>
<evidence type="ECO:0008006" key="3">
    <source>
        <dbReference type="Google" id="ProtNLM"/>
    </source>
</evidence>
<dbReference type="Proteomes" id="UP000772434">
    <property type="component" value="Unassembled WGS sequence"/>
</dbReference>
<gene>
    <name evidence="1" type="ORF">BDP27DRAFT_638170</name>
</gene>
<evidence type="ECO:0000313" key="2">
    <source>
        <dbReference type="Proteomes" id="UP000772434"/>
    </source>
</evidence>
<dbReference type="AlphaFoldDB" id="A0A9P5P7H3"/>
<comment type="caution">
    <text evidence="1">The sequence shown here is derived from an EMBL/GenBank/DDBJ whole genome shotgun (WGS) entry which is preliminary data.</text>
</comment>
<proteinExistence type="predicted"/>
<keyword evidence="2" id="KW-1185">Reference proteome</keyword>
<organism evidence="1 2">
    <name type="scientific">Rhodocollybia butyracea</name>
    <dbReference type="NCBI Taxonomy" id="206335"/>
    <lineage>
        <taxon>Eukaryota</taxon>
        <taxon>Fungi</taxon>
        <taxon>Dikarya</taxon>
        <taxon>Basidiomycota</taxon>
        <taxon>Agaricomycotina</taxon>
        <taxon>Agaricomycetes</taxon>
        <taxon>Agaricomycetidae</taxon>
        <taxon>Agaricales</taxon>
        <taxon>Marasmiineae</taxon>
        <taxon>Omphalotaceae</taxon>
        <taxon>Rhodocollybia</taxon>
    </lineage>
</organism>
<accession>A0A9P5P7H3</accession>
<evidence type="ECO:0000313" key="1">
    <source>
        <dbReference type="EMBL" id="KAF9056800.1"/>
    </source>
</evidence>
<sequence>MHLHDVLLHFLYHECNEDSICALARSTDRHFRFPNHPADVVRIVNIGPRRWTQEYRNITQSAFANLAGRTMLKILKLVIPSEPLTSIISADTGRALQIENLTIRVGLQSHPTAVTVMTLLFTVQLSTLHLDLSRINIYPNYETIADILRHLPTQCPCLSSLSLRLPEPSSTTKDVQYLFDDENFSLPCLERFTFVNEVADLFLPPFLIRQKNLKSLCYLTEYSPPEEDTLLLNDTLPQLAVIHGSISTVAAILKIHRLRHVRIKRYDASMFDKLCQALNKSPSVEVLQLYPDEGLPLSKLNTLLTSCTQLSTLECTINFKAVDDVGMLDEMYQTIFSSLTKLAQLVLHYPKKNTNDRICHAPTSDTEQCSITTYRYRFSRTRHR</sequence>
<dbReference type="EMBL" id="JADNRY010000430">
    <property type="protein sequence ID" value="KAF9056800.1"/>
    <property type="molecule type" value="Genomic_DNA"/>
</dbReference>
<reference evidence="1" key="1">
    <citation type="submission" date="2020-11" db="EMBL/GenBank/DDBJ databases">
        <authorList>
            <consortium name="DOE Joint Genome Institute"/>
            <person name="Ahrendt S."/>
            <person name="Riley R."/>
            <person name="Andreopoulos W."/>
            <person name="Labutti K."/>
            <person name="Pangilinan J."/>
            <person name="Ruiz-Duenas F.J."/>
            <person name="Barrasa J.M."/>
            <person name="Sanchez-Garcia M."/>
            <person name="Camarero S."/>
            <person name="Miyauchi S."/>
            <person name="Serrano A."/>
            <person name="Linde D."/>
            <person name="Babiker R."/>
            <person name="Drula E."/>
            <person name="Ayuso-Fernandez I."/>
            <person name="Pacheco R."/>
            <person name="Padilla G."/>
            <person name="Ferreira P."/>
            <person name="Barriuso J."/>
            <person name="Kellner H."/>
            <person name="Castanera R."/>
            <person name="Alfaro M."/>
            <person name="Ramirez L."/>
            <person name="Pisabarro A.G."/>
            <person name="Kuo A."/>
            <person name="Tritt A."/>
            <person name="Lipzen A."/>
            <person name="He G."/>
            <person name="Yan M."/>
            <person name="Ng V."/>
            <person name="Cullen D."/>
            <person name="Martin F."/>
            <person name="Rosso M.-N."/>
            <person name="Henrissat B."/>
            <person name="Hibbett D."/>
            <person name="Martinez A.T."/>
            <person name="Grigoriev I.V."/>
        </authorList>
    </citation>
    <scope>NUCLEOTIDE SEQUENCE</scope>
    <source>
        <strain evidence="1">AH 40177</strain>
    </source>
</reference>